<feature type="compositionally biased region" description="Low complexity" evidence="1">
    <location>
        <begin position="420"/>
        <end position="467"/>
    </location>
</feature>
<keyword evidence="4" id="KW-1185">Reference proteome</keyword>
<dbReference type="EMBL" id="AKFT01000162">
    <property type="protein sequence ID" value="EJF41160.1"/>
    <property type="molecule type" value="Genomic_DNA"/>
</dbReference>
<dbReference type="AlphaFoldDB" id="J1H6G2"/>
<comment type="caution">
    <text evidence="3">The sequence shown here is derived from an EMBL/GenBank/DDBJ whole genome shotgun (WGS) entry which is preliminary data.</text>
</comment>
<name>J1H6G2_9ACTO</name>
<feature type="compositionally biased region" description="Low complexity" evidence="1">
    <location>
        <begin position="384"/>
        <end position="407"/>
    </location>
</feature>
<evidence type="ECO:0000313" key="4">
    <source>
        <dbReference type="Proteomes" id="UP000002941"/>
    </source>
</evidence>
<accession>J1H6G2</accession>
<feature type="transmembrane region" description="Helical" evidence="2">
    <location>
        <begin position="185"/>
        <end position="206"/>
    </location>
</feature>
<organism evidence="3 4">
    <name type="scientific">Actinomyces massiliensis F0489</name>
    <dbReference type="NCBI Taxonomy" id="1125718"/>
    <lineage>
        <taxon>Bacteria</taxon>
        <taxon>Bacillati</taxon>
        <taxon>Actinomycetota</taxon>
        <taxon>Actinomycetes</taxon>
        <taxon>Actinomycetales</taxon>
        <taxon>Actinomycetaceae</taxon>
        <taxon>Actinomyces</taxon>
    </lineage>
</organism>
<dbReference type="eggNOG" id="COG3463">
    <property type="taxonomic scope" value="Bacteria"/>
</dbReference>
<feature type="transmembrane region" description="Helical" evidence="2">
    <location>
        <begin position="24"/>
        <end position="46"/>
    </location>
</feature>
<dbReference type="PATRIC" id="fig|1125718.3.peg.1991"/>
<dbReference type="Proteomes" id="UP000002941">
    <property type="component" value="Unassembled WGS sequence"/>
</dbReference>
<protein>
    <submittedName>
        <fullName evidence="3">Membrane protein, PF09852 family</fullName>
    </submittedName>
</protein>
<feature type="transmembrane region" description="Helical" evidence="2">
    <location>
        <begin position="355"/>
        <end position="374"/>
    </location>
</feature>
<feature type="transmembrane region" description="Helical" evidence="2">
    <location>
        <begin position="101"/>
        <end position="121"/>
    </location>
</feature>
<evidence type="ECO:0000313" key="3">
    <source>
        <dbReference type="EMBL" id="EJF41160.1"/>
    </source>
</evidence>
<feature type="transmembrane region" description="Helical" evidence="2">
    <location>
        <begin position="158"/>
        <end position="178"/>
    </location>
</feature>
<keyword evidence="2" id="KW-0812">Transmembrane</keyword>
<proteinExistence type="predicted"/>
<dbReference type="Pfam" id="PF09852">
    <property type="entry name" value="DUF2079"/>
    <property type="match status" value="1"/>
</dbReference>
<evidence type="ECO:0000256" key="2">
    <source>
        <dbReference type="SAM" id="Phobius"/>
    </source>
</evidence>
<keyword evidence="2" id="KW-0472">Membrane</keyword>
<gene>
    <name evidence="3" type="ORF">HMPREF1318_2283</name>
</gene>
<feature type="transmembrane region" description="Helical" evidence="2">
    <location>
        <begin position="133"/>
        <end position="152"/>
    </location>
</feature>
<feature type="region of interest" description="Disordered" evidence="1">
    <location>
        <begin position="384"/>
        <end position="467"/>
    </location>
</feature>
<dbReference type="InterPro" id="IPR018650">
    <property type="entry name" value="STSV1_Orf64"/>
</dbReference>
<feature type="transmembrane region" description="Helical" evidence="2">
    <location>
        <begin position="311"/>
        <end position="335"/>
    </location>
</feature>
<keyword evidence="2" id="KW-1133">Transmembrane helix</keyword>
<sequence>MTAPRSLNSLRSLRPFRQADRAAVLDRLPAALAVLVGAWVLIAYSVGQWRSMTVPSWDLAIFAELAKAYAHGQAPIVPIKGDDYNLLGDHFHPILVLLGPIWRLFPTPLALLVVQDLLLAVSAWPLTRLATRLTSRSIATALGLFYVLSWGFQGAAQAQFHEIAFAVPMLAWASVAFVERRWKACALWLVPLVLVKEDMGLTLIMAGGAMALRGWQEARAGEPDDAGSGPAKRRSGRFIRAWDELPTVRLGAHLALFGLLAFILTVFIIVPLLSPTGSWQYGLGGNAGDGMTAAHTGGTLLERLFSPTVKIATLFMLVCTAGGIGLASPWMALMLPTLGWRFLADKEAYWEWKLWHYNAALIPIALGALLDVIARLRARRARRAATGAAQSPESTEATAPTEAAAPTHEGAHLPPDPDDAPAAPAGAAAPAEPTEPAAPAQSPALLDAGSPDAGSSPDPAAEPAAEPAVEAPAGWLAAPVWARRMVAVGVVVPLITCALTASDLPLWAMTEKNYGAPSSRNPAARQVLDAIPEGASVETDLTLLAYLVPKATVSWVGTSGSSGQAKDYVVVDSRSTAWGGRPPKDAAQWATQTRRVAYELVLDVDGFQVAKRID</sequence>
<reference evidence="3 4" key="1">
    <citation type="submission" date="2012-05" db="EMBL/GenBank/DDBJ databases">
        <authorList>
            <person name="Harkins D.M."/>
            <person name="Madupu R."/>
            <person name="Durkin A.S."/>
            <person name="Torralba M."/>
            <person name="Methe B."/>
            <person name="Sutton G.G."/>
            <person name="Nelson K.E."/>
        </authorList>
    </citation>
    <scope>NUCLEOTIDE SEQUENCE [LARGE SCALE GENOMIC DNA]</scope>
    <source>
        <strain evidence="3 4">F0489</strain>
    </source>
</reference>
<feature type="transmembrane region" description="Helical" evidence="2">
    <location>
        <begin position="250"/>
        <end position="273"/>
    </location>
</feature>
<evidence type="ECO:0000256" key="1">
    <source>
        <dbReference type="SAM" id="MobiDB-lite"/>
    </source>
</evidence>